<accession>A0ABQ8RYX5</accession>
<evidence type="ECO:0000313" key="2">
    <source>
        <dbReference type="Proteomes" id="UP001148838"/>
    </source>
</evidence>
<comment type="caution">
    <text evidence="1">The sequence shown here is derived from an EMBL/GenBank/DDBJ whole genome shotgun (WGS) entry which is preliminary data.</text>
</comment>
<name>A0ABQ8RYX5_PERAM</name>
<sequence length="144" mass="16458">MAGLCEGGNEPSGSLKASKHRIELAVRKAVAEYNSGLYRMVVQLQKESGLSPGRNTIDIARRRDERRTNLYMIRTTENIRSIAKLRVEQKKTEKEDKFSGGEIVPIRISRRGHLQDVIYRTSLKFSNGTQEDLHRAKKPNYKQS</sequence>
<organism evidence="1 2">
    <name type="scientific">Periplaneta americana</name>
    <name type="common">American cockroach</name>
    <name type="synonym">Blatta americana</name>
    <dbReference type="NCBI Taxonomy" id="6978"/>
    <lineage>
        <taxon>Eukaryota</taxon>
        <taxon>Metazoa</taxon>
        <taxon>Ecdysozoa</taxon>
        <taxon>Arthropoda</taxon>
        <taxon>Hexapoda</taxon>
        <taxon>Insecta</taxon>
        <taxon>Pterygota</taxon>
        <taxon>Neoptera</taxon>
        <taxon>Polyneoptera</taxon>
        <taxon>Dictyoptera</taxon>
        <taxon>Blattodea</taxon>
        <taxon>Blattoidea</taxon>
        <taxon>Blattidae</taxon>
        <taxon>Blattinae</taxon>
        <taxon>Periplaneta</taxon>
    </lineage>
</organism>
<evidence type="ECO:0000313" key="1">
    <source>
        <dbReference type="EMBL" id="KAJ4426862.1"/>
    </source>
</evidence>
<gene>
    <name evidence="1" type="ORF">ANN_26661</name>
</gene>
<keyword evidence="2" id="KW-1185">Reference proteome</keyword>
<proteinExistence type="predicted"/>
<protein>
    <submittedName>
        <fullName evidence="1">Uncharacterized protein</fullName>
    </submittedName>
</protein>
<dbReference type="Proteomes" id="UP001148838">
    <property type="component" value="Unassembled WGS sequence"/>
</dbReference>
<reference evidence="1 2" key="1">
    <citation type="journal article" date="2022" name="Allergy">
        <title>Genome assembly and annotation of Periplaneta americana reveal a comprehensive cockroach allergen profile.</title>
        <authorList>
            <person name="Wang L."/>
            <person name="Xiong Q."/>
            <person name="Saelim N."/>
            <person name="Wang L."/>
            <person name="Nong W."/>
            <person name="Wan A.T."/>
            <person name="Shi M."/>
            <person name="Liu X."/>
            <person name="Cao Q."/>
            <person name="Hui J.H.L."/>
            <person name="Sookrung N."/>
            <person name="Leung T.F."/>
            <person name="Tungtrongchitr A."/>
            <person name="Tsui S.K.W."/>
        </authorList>
    </citation>
    <scope>NUCLEOTIDE SEQUENCE [LARGE SCALE GENOMIC DNA]</scope>
    <source>
        <strain evidence="1">PWHHKU_190912</strain>
    </source>
</reference>
<dbReference type="EMBL" id="JAJSOF020000039">
    <property type="protein sequence ID" value="KAJ4426862.1"/>
    <property type="molecule type" value="Genomic_DNA"/>
</dbReference>